<feature type="active site" evidence="9">
    <location>
        <position position="134"/>
    </location>
</feature>
<dbReference type="InterPro" id="IPR001872">
    <property type="entry name" value="Peptidase_A8"/>
</dbReference>
<evidence type="ECO:0000256" key="4">
    <source>
        <dbReference type="ARBA" id="ARBA00022692"/>
    </source>
</evidence>
<gene>
    <name evidence="9 13" type="primary">lspA</name>
    <name evidence="13" type="ordered locus">KVU_1906</name>
</gene>
<dbReference type="NCBIfam" id="TIGR00077">
    <property type="entry name" value="lspA"/>
    <property type="match status" value="1"/>
</dbReference>
<dbReference type="UniPathway" id="UPA00665"/>
<comment type="caution">
    <text evidence="9">Lacks conserved residue(s) required for the propagation of feature annotation.</text>
</comment>
<dbReference type="HAMAP" id="MF_00161">
    <property type="entry name" value="LspA"/>
    <property type="match status" value="1"/>
</dbReference>
<name>F9Y4D2_KETVW</name>
<protein>
    <recommendedName>
        <fullName evidence="9">Lipoprotein signal peptidase</fullName>
        <ecNumber evidence="9">3.4.23.36</ecNumber>
    </recommendedName>
    <alternativeName>
        <fullName evidence="9">Prolipoprotein signal peptidase</fullName>
    </alternativeName>
    <alternativeName>
        <fullName evidence="9">Signal peptidase II</fullName>
        <shortName evidence="9">SPase II</shortName>
    </alternativeName>
</protein>
<keyword evidence="3 9" id="KW-0645">Protease</keyword>
<keyword evidence="14" id="KW-1185">Reference proteome</keyword>
<feature type="transmembrane region" description="Helical" evidence="9">
    <location>
        <begin position="61"/>
        <end position="79"/>
    </location>
</feature>
<evidence type="ECO:0000313" key="14">
    <source>
        <dbReference type="Proteomes" id="UP000000692"/>
    </source>
</evidence>
<dbReference type="Proteomes" id="UP000000692">
    <property type="component" value="Chromosome"/>
</dbReference>
<accession>F9Y4D2</accession>
<keyword evidence="4 9" id="KW-0812">Transmembrane</keyword>
<evidence type="ECO:0000256" key="7">
    <source>
        <dbReference type="ARBA" id="ARBA00022989"/>
    </source>
</evidence>
<keyword evidence="5 9" id="KW-0064">Aspartyl protease</keyword>
<proteinExistence type="inferred from homology"/>
<evidence type="ECO:0000313" key="13">
    <source>
        <dbReference type="EMBL" id="AEM41745.1"/>
    </source>
</evidence>
<feature type="active site" evidence="9">
    <location>
        <position position="115"/>
    </location>
</feature>
<evidence type="ECO:0000256" key="2">
    <source>
        <dbReference type="ARBA" id="ARBA00022475"/>
    </source>
</evidence>
<evidence type="ECO:0000256" key="3">
    <source>
        <dbReference type="ARBA" id="ARBA00022670"/>
    </source>
</evidence>
<dbReference type="PANTHER" id="PTHR33695:SF1">
    <property type="entry name" value="LIPOPROTEIN SIGNAL PEPTIDASE"/>
    <property type="match status" value="1"/>
</dbReference>
<dbReference type="RefSeq" id="WP_013385113.1">
    <property type="nucleotide sequence ID" value="NC_017384.1"/>
</dbReference>
<comment type="pathway">
    <text evidence="9">Protein modification; lipoprotein biosynthesis (signal peptide cleavage).</text>
</comment>
<comment type="subcellular location">
    <subcellularLocation>
        <location evidence="9">Cell inner membrane</location>
        <topology evidence="9">Multi-pass membrane protein</topology>
    </subcellularLocation>
</comment>
<comment type="similarity">
    <text evidence="1 9 11">Belongs to the peptidase A8 family.</text>
</comment>
<evidence type="ECO:0000256" key="5">
    <source>
        <dbReference type="ARBA" id="ARBA00022750"/>
    </source>
</evidence>
<feature type="region of interest" description="Disordered" evidence="12">
    <location>
        <begin position="152"/>
        <end position="185"/>
    </location>
</feature>
<feature type="transmembrane region" description="Helical" evidence="9">
    <location>
        <begin position="128"/>
        <end position="147"/>
    </location>
</feature>
<dbReference type="Pfam" id="PF01252">
    <property type="entry name" value="Peptidase_A8"/>
    <property type="match status" value="1"/>
</dbReference>
<evidence type="ECO:0000256" key="6">
    <source>
        <dbReference type="ARBA" id="ARBA00022801"/>
    </source>
</evidence>
<evidence type="ECO:0000256" key="12">
    <source>
        <dbReference type="SAM" id="MobiDB-lite"/>
    </source>
</evidence>
<keyword evidence="7 9" id="KW-1133">Transmembrane helix</keyword>
<dbReference type="GO" id="GO:0005886">
    <property type="term" value="C:plasma membrane"/>
    <property type="evidence" value="ECO:0007669"/>
    <property type="project" value="UniProtKB-SubCell"/>
</dbReference>
<dbReference type="EC" id="3.4.23.36" evidence="9"/>
<keyword evidence="8 9" id="KW-0472">Membrane</keyword>
<dbReference type="PATRIC" id="fig|759362.5.peg.1972"/>
<reference evidence="13 14" key="1">
    <citation type="journal article" date="2011" name="J. Bacteriol.">
        <title>Complete genome sequence of the industrial strain Ketogulonicigenium vulgare WSH-001.</title>
        <authorList>
            <person name="Liu L."/>
            <person name="Li Y."/>
            <person name="Zhang J."/>
            <person name="Zhou Z."/>
            <person name="Liu J."/>
            <person name="Li X."/>
            <person name="Zhou J."/>
            <person name="Du G."/>
            <person name="Wang L."/>
            <person name="Chen J."/>
        </authorList>
    </citation>
    <scope>NUCLEOTIDE SEQUENCE [LARGE SCALE GENOMIC DNA]</scope>
    <source>
        <strain evidence="13 14">WSH-001</strain>
    </source>
</reference>
<sequence>MRLVLWSAFWVFVVDQVSKYLILHRMNLIWHGSIDIWPPYLRLRMAWNQGVNFGLFHGMDLKWLLIAVAIVISGVVLWWMRRGDEKPLARVSAGILVGGAIGNVVDRLIYGAVADFLNMSFPGFDNPYAFNVADIAIFAGAAGLILFSGGASRDPKQGDKQGVTGQGQSGKRPAKTVVAKDKGRK</sequence>
<evidence type="ECO:0000256" key="8">
    <source>
        <dbReference type="ARBA" id="ARBA00023136"/>
    </source>
</evidence>
<comment type="function">
    <text evidence="9 10">This protein specifically catalyzes the removal of signal peptides from prolipoproteins.</text>
</comment>
<dbReference type="GO" id="GO:0006508">
    <property type="term" value="P:proteolysis"/>
    <property type="evidence" value="ECO:0007669"/>
    <property type="project" value="UniProtKB-KW"/>
</dbReference>
<feature type="transmembrane region" description="Helical" evidence="9">
    <location>
        <begin position="91"/>
        <end position="113"/>
    </location>
</feature>
<keyword evidence="6 9" id="KW-0378">Hydrolase</keyword>
<comment type="catalytic activity">
    <reaction evidence="9 10">
        <text>Release of signal peptides from bacterial membrane prolipoproteins. Hydrolyzes -Xaa-Yaa-Zaa-|-(S,diacylglyceryl)Cys-, in which Xaa is hydrophobic (preferably Leu), and Yaa (Ala or Ser) and Zaa (Gly or Ala) have small, neutral side chains.</text>
        <dbReference type="EC" id="3.4.23.36"/>
    </reaction>
</comment>
<dbReference type="eggNOG" id="COG0597">
    <property type="taxonomic scope" value="Bacteria"/>
</dbReference>
<evidence type="ECO:0000256" key="1">
    <source>
        <dbReference type="ARBA" id="ARBA00006139"/>
    </source>
</evidence>
<dbReference type="KEGG" id="kvl:KVU_1906"/>
<keyword evidence="2 9" id="KW-1003">Cell membrane</keyword>
<dbReference type="GO" id="GO:0004190">
    <property type="term" value="F:aspartic-type endopeptidase activity"/>
    <property type="evidence" value="ECO:0007669"/>
    <property type="project" value="UniProtKB-UniRule"/>
</dbReference>
<evidence type="ECO:0000256" key="9">
    <source>
        <dbReference type="HAMAP-Rule" id="MF_00161"/>
    </source>
</evidence>
<dbReference type="PRINTS" id="PR00781">
    <property type="entry name" value="LIPOSIGPTASE"/>
</dbReference>
<dbReference type="OrthoDB" id="9810259at2"/>
<organism evidence="13 14">
    <name type="scientific">Ketogulonicigenium vulgare (strain WSH-001)</name>
    <dbReference type="NCBI Taxonomy" id="759362"/>
    <lineage>
        <taxon>Bacteria</taxon>
        <taxon>Pseudomonadati</taxon>
        <taxon>Pseudomonadota</taxon>
        <taxon>Alphaproteobacteria</taxon>
        <taxon>Rhodobacterales</taxon>
        <taxon>Roseobacteraceae</taxon>
        <taxon>Ketogulonicigenium</taxon>
    </lineage>
</organism>
<dbReference type="EMBL" id="CP002018">
    <property type="protein sequence ID" value="AEM41745.1"/>
    <property type="molecule type" value="Genomic_DNA"/>
</dbReference>
<evidence type="ECO:0000256" key="10">
    <source>
        <dbReference type="RuleBase" id="RU000594"/>
    </source>
</evidence>
<dbReference type="HOGENOM" id="CLU_083252_4_1_5"/>
<keyword evidence="9" id="KW-0997">Cell inner membrane</keyword>
<dbReference type="PROSITE" id="PS00855">
    <property type="entry name" value="SPASE_II"/>
    <property type="match status" value="1"/>
</dbReference>
<evidence type="ECO:0000256" key="11">
    <source>
        <dbReference type="RuleBase" id="RU004181"/>
    </source>
</evidence>
<dbReference type="AlphaFoldDB" id="F9Y4D2"/>
<dbReference type="PANTHER" id="PTHR33695">
    <property type="entry name" value="LIPOPROTEIN SIGNAL PEPTIDASE"/>
    <property type="match status" value="1"/>
</dbReference>